<proteinExistence type="predicted"/>
<dbReference type="Pfam" id="PF13362">
    <property type="entry name" value="Toprim_3"/>
    <property type="match status" value="1"/>
</dbReference>
<evidence type="ECO:0000259" key="1">
    <source>
        <dbReference type="Pfam" id="PF13362"/>
    </source>
</evidence>
<feature type="domain" description="Toprim" evidence="1">
    <location>
        <begin position="235"/>
        <end position="323"/>
    </location>
</feature>
<sequence>MAISARDIARELADRAEAVCRQYLSNGRRQGGYWMVGNVRNEPGRSMFVRLADGPKGPAGKWTDAATGEHGDLIDVIQQARGVNGFTDAMAEARRFLSLPDTVPPDVSRRAKISKAKAGVSDSLRSALHLFAMARPIEGTLAATYLRGRGIVADAPSTTLRFHPECYYRPDSKNPTERWPAMLAAVTDNRRNITGIHRTWLQRDGSDKAPLATPRRAMGHLLGNGVRFGSVNEIMAVGEGIETMLSIRTALPDLPVTACLSAAHLAAFDPPASIRRLYIAHDRDAAGLHARDRLASRLSDSPIEIISLSPRRHDFNDDLCMLGLAGTRDALQTQLAAEDAERLIANTL</sequence>
<dbReference type="InterPro" id="IPR034154">
    <property type="entry name" value="TOPRIM_DnaG/twinkle"/>
</dbReference>
<dbReference type="Proteomes" id="UP000319897">
    <property type="component" value="Unassembled WGS sequence"/>
</dbReference>
<protein>
    <submittedName>
        <fullName evidence="3">DNA primase</fullName>
    </submittedName>
</protein>
<organism evidence="3 4">
    <name type="scientific">Sandaracinobacter neustonicus</name>
    <dbReference type="NCBI Taxonomy" id="1715348"/>
    <lineage>
        <taxon>Bacteria</taxon>
        <taxon>Pseudomonadati</taxon>
        <taxon>Pseudomonadota</taxon>
        <taxon>Alphaproteobacteria</taxon>
        <taxon>Sphingomonadales</taxon>
        <taxon>Sphingosinicellaceae</taxon>
        <taxon>Sandaracinobacter</taxon>
    </lineage>
</organism>
<dbReference type="AlphaFoldDB" id="A0A501XWX8"/>
<dbReference type="Gene3D" id="3.40.1360.10">
    <property type="match status" value="1"/>
</dbReference>
<comment type="caution">
    <text evidence="3">The sequence shown here is derived from an EMBL/GenBank/DDBJ whole genome shotgun (WGS) entry which is preliminary data.</text>
</comment>
<dbReference type="InterPro" id="IPR006171">
    <property type="entry name" value="TOPRIM_dom"/>
</dbReference>
<reference evidence="3 4" key="1">
    <citation type="submission" date="2019-06" db="EMBL/GenBank/DDBJ databases">
        <authorList>
            <person name="Lee I."/>
            <person name="Jang G.I."/>
            <person name="Hwang C.Y."/>
        </authorList>
    </citation>
    <scope>NUCLEOTIDE SEQUENCE [LARGE SCALE GENOMIC DNA]</scope>
    <source>
        <strain evidence="3 4">PAMC 28131</strain>
    </source>
</reference>
<accession>A0A501XWX8</accession>
<dbReference type="OrthoDB" id="9811157at2"/>
<dbReference type="Pfam" id="PF23639">
    <property type="entry name" value="DUF7146"/>
    <property type="match status" value="1"/>
</dbReference>
<name>A0A501XWX8_9SPHN</name>
<dbReference type="RefSeq" id="WP_140926312.1">
    <property type="nucleotide sequence ID" value="NZ_VFSU01000005.1"/>
</dbReference>
<gene>
    <name evidence="3" type="ORF">FJQ54_00570</name>
</gene>
<evidence type="ECO:0000313" key="4">
    <source>
        <dbReference type="Proteomes" id="UP000319897"/>
    </source>
</evidence>
<dbReference type="CDD" id="cd01029">
    <property type="entry name" value="TOPRIM_primases"/>
    <property type="match status" value="1"/>
</dbReference>
<evidence type="ECO:0000259" key="2">
    <source>
        <dbReference type="Pfam" id="PF23639"/>
    </source>
</evidence>
<keyword evidence="4" id="KW-1185">Reference proteome</keyword>
<dbReference type="InterPro" id="IPR055570">
    <property type="entry name" value="DUF7146"/>
</dbReference>
<evidence type="ECO:0000313" key="3">
    <source>
        <dbReference type="EMBL" id="TPE64853.1"/>
    </source>
</evidence>
<feature type="domain" description="DUF7146" evidence="2">
    <location>
        <begin position="123"/>
        <end position="228"/>
    </location>
</feature>
<dbReference type="EMBL" id="VFSU01000005">
    <property type="protein sequence ID" value="TPE64853.1"/>
    <property type="molecule type" value="Genomic_DNA"/>
</dbReference>